<organism evidence="9 10">
    <name type="scientific">Candidatus Scybalomonas excrementavium</name>
    <dbReference type="NCBI Taxonomy" id="2840943"/>
    <lineage>
        <taxon>Bacteria</taxon>
        <taxon>Bacillati</taxon>
        <taxon>Bacillota</taxon>
        <taxon>Clostridia</taxon>
        <taxon>Lachnospirales</taxon>
        <taxon>Lachnospiraceae</taxon>
        <taxon>Lachnospiraceae incertae sedis</taxon>
        <taxon>Candidatus Scybalomonas</taxon>
    </lineage>
</organism>
<dbReference type="Gene3D" id="2.10.109.10">
    <property type="entry name" value="Umud Fragment, subunit A"/>
    <property type="match status" value="1"/>
</dbReference>
<proteinExistence type="inferred from homology"/>
<name>A0A9D9I1N5_9FIRM</name>
<dbReference type="NCBIfam" id="TIGR02227">
    <property type="entry name" value="sigpep_I_bact"/>
    <property type="match status" value="1"/>
</dbReference>
<comment type="similarity">
    <text evidence="3 7">Belongs to the peptidase S26 family.</text>
</comment>
<dbReference type="PRINTS" id="PR00727">
    <property type="entry name" value="LEADERPTASE"/>
</dbReference>
<keyword evidence="7" id="KW-0472">Membrane</keyword>
<dbReference type="CDD" id="cd06530">
    <property type="entry name" value="S26_SPase_I"/>
    <property type="match status" value="1"/>
</dbReference>
<evidence type="ECO:0000256" key="5">
    <source>
        <dbReference type="ARBA" id="ARBA00022801"/>
    </source>
</evidence>
<feature type="domain" description="Peptidase S26" evidence="8">
    <location>
        <begin position="22"/>
        <end position="177"/>
    </location>
</feature>
<protein>
    <recommendedName>
        <fullName evidence="4 7">Signal peptidase I</fullName>
        <ecNumber evidence="4 7">3.4.21.89</ecNumber>
    </recommendedName>
</protein>
<comment type="subcellular location">
    <subcellularLocation>
        <location evidence="2">Cell membrane</location>
        <topology evidence="2">Single-pass type II membrane protein</topology>
    </subcellularLocation>
    <subcellularLocation>
        <location evidence="7">Membrane</location>
        <topology evidence="7">Single-pass type II membrane protein</topology>
    </subcellularLocation>
</comment>
<dbReference type="InterPro" id="IPR000223">
    <property type="entry name" value="Pept_S26A_signal_pept_1"/>
</dbReference>
<dbReference type="SUPFAM" id="SSF51306">
    <property type="entry name" value="LexA/Signal peptidase"/>
    <property type="match status" value="1"/>
</dbReference>
<evidence type="ECO:0000259" key="8">
    <source>
        <dbReference type="Pfam" id="PF10502"/>
    </source>
</evidence>
<feature type="active site" evidence="6">
    <location>
        <position position="52"/>
    </location>
</feature>
<dbReference type="GO" id="GO:0005886">
    <property type="term" value="C:plasma membrane"/>
    <property type="evidence" value="ECO:0007669"/>
    <property type="project" value="UniProtKB-SubCell"/>
</dbReference>
<dbReference type="PANTHER" id="PTHR43390:SF1">
    <property type="entry name" value="CHLOROPLAST PROCESSING PEPTIDASE"/>
    <property type="match status" value="1"/>
</dbReference>
<evidence type="ECO:0000256" key="6">
    <source>
        <dbReference type="PIRSR" id="PIRSR600223-1"/>
    </source>
</evidence>
<comment type="caution">
    <text evidence="9">The sequence shown here is derived from an EMBL/GenBank/DDBJ whole genome shotgun (WGS) entry which is preliminary data.</text>
</comment>
<keyword evidence="7" id="KW-0812">Transmembrane</keyword>
<feature type="active site" evidence="6">
    <location>
        <position position="95"/>
    </location>
</feature>
<evidence type="ECO:0000256" key="4">
    <source>
        <dbReference type="ARBA" id="ARBA00013208"/>
    </source>
</evidence>
<dbReference type="EMBL" id="JADIML010000244">
    <property type="protein sequence ID" value="MBO8464005.1"/>
    <property type="molecule type" value="Genomic_DNA"/>
</dbReference>
<evidence type="ECO:0000256" key="3">
    <source>
        <dbReference type="ARBA" id="ARBA00009370"/>
    </source>
</evidence>
<dbReference type="InterPro" id="IPR019758">
    <property type="entry name" value="Pept_S26A_signal_pept_1_CS"/>
</dbReference>
<feature type="transmembrane region" description="Helical" evidence="7">
    <location>
        <begin position="21"/>
        <end position="43"/>
    </location>
</feature>
<dbReference type="GO" id="GO:0006465">
    <property type="term" value="P:signal peptide processing"/>
    <property type="evidence" value="ECO:0007669"/>
    <property type="project" value="InterPro"/>
</dbReference>
<comment type="catalytic activity">
    <reaction evidence="1 7">
        <text>Cleavage of hydrophobic, N-terminal signal or leader sequences from secreted and periplasmic proteins.</text>
        <dbReference type="EC" id="3.4.21.89"/>
    </reaction>
</comment>
<dbReference type="InterPro" id="IPR036286">
    <property type="entry name" value="LexA/Signal_pep-like_sf"/>
</dbReference>
<reference evidence="9" key="2">
    <citation type="journal article" date="2021" name="PeerJ">
        <title>Extensive microbial diversity within the chicken gut microbiome revealed by metagenomics and culture.</title>
        <authorList>
            <person name="Gilroy R."/>
            <person name="Ravi A."/>
            <person name="Getino M."/>
            <person name="Pursley I."/>
            <person name="Horton D.L."/>
            <person name="Alikhan N.F."/>
            <person name="Baker D."/>
            <person name="Gharbi K."/>
            <person name="Hall N."/>
            <person name="Watson M."/>
            <person name="Adriaenssens E.M."/>
            <person name="Foster-Nyarko E."/>
            <person name="Jarju S."/>
            <person name="Secka A."/>
            <person name="Antonio M."/>
            <person name="Oren A."/>
            <person name="Chaudhuri R.R."/>
            <person name="La Ragione R."/>
            <person name="Hildebrand F."/>
            <person name="Pallen M.J."/>
        </authorList>
    </citation>
    <scope>NUCLEOTIDE SEQUENCE</scope>
    <source>
        <strain evidence="9">E3-2379</strain>
    </source>
</reference>
<dbReference type="GO" id="GO:0004252">
    <property type="term" value="F:serine-type endopeptidase activity"/>
    <property type="evidence" value="ECO:0007669"/>
    <property type="project" value="InterPro"/>
</dbReference>
<dbReference type="InterPro" id="IPR019533">
    <property type="entry name" value="Peptidase_S26"/>
</dbReference>
<dbReference type="GO" id="GO:0009003">
    <property type="term" value="F:signal peptidase activity"/>
    <property type="evidence" value="ECO:0007669"/>
    <property type="project" value="UniProtKB-EC"/>
</dbReference>
<accession>A0A9D9I1N5</accession>
<dbReference type="Proteomes" id="UP000823618">
    <property type="component" value="Unassembled WGS sequence"/>
</dbReference>
<evidence type="ECO:0000256" key="1">
    <source>
        <dbReference type="ARBA" id="ARBA00000677"/>
    </source>
</evidence>
<dbReference type="PANTHER" id="PTHR43390">
    <property type="entry name" value="SIGNAL PEPTIDASE I"/>
    <property type="match status" value="1"/>
</dbReference>
<keyword evidence="7" id="KW-0645">Protease</keyword>
<dbReference type="EC" id="3.4.21.89" evidence="4 7"/>
<evidence type="ECO:0000256" key="2">
    <source>
        <dbReference type="ARBA" id="ARBA00004401"/>
    </source>
</evidence>
<keyword evidence="5 7" id="KW-0378">Hydrolase</keyword>
<evidence type="ECO:0000313" key="10">
    <source>
        <dbReference type="Proteomes" id="UP000823618"/>
    </source>
</evidence>
<dbReference type="AlphaFoldDB" id="A0A9D9I1N5"/>
<gene>
    <name evidence="9" type="primary">lepB</name>
    <name evidence="9" type="ORF">IAC13_08750</name>
</gene>
<evidence type="ECO:0000256" key="7">
    <source>
        <dbReference type="RuleBase" id="RU362042"/>
    </source>
</evidence>
<evidence type="ECO:0000313" key="9">
    <source>
        <dbReference type="EMBL" id="MBO8464005.1"/>
    </source>
</evidence>
<dbReference type="Pfam" id="PF10502">
    <property type="entry name" value="Peptidase_S26"/>
    <property type="match status" value="1"/>
</dbReference>
<dbReference type="PROSITE" id="PS00761">
    <property type="entry name" value="SPASE_I_3"/>
    <property type="match status" value="1"/>
</dbReference>
<sequence>MKEQENKNTTEEKSISWKKELLSWVTMIAIALGVGLFISKGLIVNAEIPSESMENTIMTGDRLIALRTAYWFSDPERGDIVVFHYPDDETDLYIKRVIGTPGDTVEGKDGKVYVNGEELEEPYIKEEIEEDFGPYTVPEDSYFMMGDNRNESWDSRFWENTYVKKEKILGKAFVRYYPGIKLFD</sequence>
<keyword evidence="7" id="KW-1133">Transmembrane helix</keyword>
<reference evidence="9" key="1">
    <citation type="submission" date="2020-10" db="EMBL/GenBank/DDBJ databases">
        <authorList>
            <person name="Gilroy R."/>
        </authorList>
    </citation>
    <scope>NUCLEOTIDE SEQUENCE</scope>
    <source>
        <strain evidence="9">E3-2379</strain>
    </source>
</reference>